<comment type="caution">
    <text evidence="1">The sequence shown here is derived from an EMBL/GenBank/DDBJ whole genome shotgun (WGS) entry which is preliminary data.</text>
</comment>
<reference evidence="1" key="1">
    <citation type="submission" date="2021-02" db="EMBL/GenBank/DDBJ databases">
        <authorList>
            <person name="Nowell W R."/>
        </authorList>
    </citation>
    <scope>NUCLEOTIDE SEQUENCE</scope>
</reference>
<feature type="non-terminal residue" evidence="1">
    <location>
        <position position="1"/>
    </location>
</feature>
<proteinExistence type="predicted"/>
<dbReference type="AlphaFoldDB" id="A0A820AXZ3"/>
<gene>
    <name evidence="1" type="ORF">OKA104_LOCUS40514</name>
</gene>
<organism evidence="1 2">
    <name type="scientific">Adineta steineri</name>
    <dbReference type="NCBI Taxonomy" id="433720"/>
    <lineage>
        <taxon>Eukaryota</taxon>
        <taxon>Metazoa</taxon>
        <taxon>Spiralia</taxon>
        <taxon>Gnathifera</taxon>
        <taxon>Rotifera</taxon>
        <taxon>Eurotatoria</taxon>
        <taxon>Bdelloidea</taxon>
        <taxon>Adinetida</taxon>
        <taxon>Adinetidae</taxon>
        <taxon>Adineta</taxon>
    </lineage>
</organism>
<name>A0A820AXZ3_9BILA</name>
<accession>A0A820AXZ3</accession>
<evidence type="ECO:0000313" key="2">
    <source>
        <dbReference type="Proteomes" id="UP000663881"/>
    </source>
</evidence>
<dbReference type="EMBL" id="CAJOAY010008767">
    <property type="protein sequence ID" value="CAF4192513.1"/>
    <property type="molecule type" value="Genomic_DNA"/>
</dbReference>
<evidence type="ECO:0000313" key="1">
    <source>
        <dbReference type="EMBL" id="CAF4192513.1"/>
    </source>
</evidence>
<sequence>NEAFELQVLNESNRHVLEV</sequence>
<protein>
    <submittedName>
        <fullName evidence="1">Uncharacterized protein</fullName>
    </submittedName>
</protein>
<dbReference type="Proteomes" id="UP000663881">
    <property type="component" value="Unassembled WGS sequence"/>
</dbReference>